<dbReference type="Pfam" id="PF04294">
    <property type="entry name" value="VanW"/>
    <property type="match status" value="1"/>
</dbReference>
<comment type="caution">
    <text evidence="1">The sequence shown here is derived from an EMBL/GenBank/DDBJ whole genome shotgun (WGS) entry which is preliminary data.</text>
</comment>
<evidence type="ECO:0000313" key="2">
    <source>
        <dbReference type="Proteomes" id="UP000267430"/>
    </source>
</evidence>
<evidence type="ECO:0000313" key="1">
    <source>
        <dbReference type="EMBL" id="RUQ26656.1"/>
    </source>
</evidence>
<dbReference type="InterPro" id="IPR007391">
    <property type="entry name" value="Vancomycin_resist_VanW"/>
</dbReference>
<organism evidence="1 2">
    <name type="scientific">Peribacillus cavernae</name>
    <dbReference type="NCBI Taxonomy" id="1674310"/>
    <lineage>
        <taxon>Bacteria</taxon>
        <taxon>Bacillati</taxon>
        <taxon>Bacillota</taxon>
        <taxon>Bacilli</taxon>
        <taxon>Bacillales</taxon>
        <taxon>Bacillaceae</taxon>
        <taxon>Peribacillus</taxon>
    </lineage>
</organism>
<dbReference type="OrthoDB" id="9813301at2"/>
<dbReference type="PANTHER" id="PTHR35788">
    <property type="entry name" value="EXPORTED PROTEIN-RELATED"/>
    <property type="match status" value="1"/>
</dbReference>
<sequence>MLSEKEFVEPDLVFVDSRNGDELQKLQASSFRSKEDARNVAEKLEAKYDQPMIPARLASDGKLKAGQARVVVDQAALIKELENVTAFQRVIEVPISETAPNATAGAVANIDQTMLGNFITKFDPTVTGRTANIALSAQEINQIILGPGDRFYFNLIVGERTPERGYQKAKEIVNKEYVEGIGGGICQTSSTLYNAIDQAGLGIIELHHHSKQVGYVPKDRDATVSYGGKDFKFLNNKDFPVMIKTIMNRESGTLEIQVKAAAQNVAKS</sequence>
<dbReference type="Proteomes" id="UP000267430">
    <property type="component" value="Unassembled WGS sequence"/>
</dbReference>
<protein>
    <submittedName>
        <fullName evidence="1">Vanomycin resistance protein VanB</fullName>
    </submittedName>
</protein>
<keyword evidence="2" id="KW-1185">Reference proteome</keyword>
<accession>A0A433HEB6</accession>
<name>A0A433HEB6_9BACI</name>
<dbReference type="EMBL" id="RYZZ01000033">
    <property type="protein sequence ID" value="RUQ26656.1"/>
    <property type="molecule type" value="Genomic_DNA"/>
</dbReference>
<dbReference type="InterPro" id="IPR052913">
    <property type="entry name" value="Glycopeptide_resist_protein"/>
</dbReference>
<proteinExistence type="predicted"/>
<gene>
    <name evidence="1" type="ORF">ELQ35_18005</name>
</gene>
<dbReference type="AlphaFoldDB" id="A0A433HEB6"/>
<dbReference type="PANTHER" id="PTHR35788:SF1">
    <property type="entry name" value="EXPORTED PROTEIN"/>
    <property type="match status" value="1"/>
</dbReference>
<reference evidence="1 2" key="1">
    <citation type="submission" date="2018-12" db="EMBL/GenBank/DDBJ databases">
        <title>Bacillus chawlae sp. nov., Bacillus glennii sp. nov., and Bacillus saganii sp. nov. Isolated from the Vehicle Assembly Building at Kennedy Space Center where the Viking Spacecraft were Assembled.</title>
        <authorList>
            <person name="Seuylemezian A."/>
            <person name="Vaishampayan P."/>
        </authorList>
    </citation>
    <scope>NUCLEOTIDE SEQUENCE [LARGE SCALE GENOMIC DNA]</scope>
    <source>
        <strain evidence="1 2">L5</strain>
    </source>
</reference>